<dbReference type="GO" id="GO:0009279">
    <property type="term" value="C:cell outer membrane"/>
    <property type="evidence" value="ECO:0007669"/>
    <property type="project" value="UniProtKB-SubCell"/>
</dbReference>
<keyword evidence="6" id="KW-0472">Membrane</keyword>
<keyword evidence="4" id="KW-1134">Transmembrane beta strand</keyword>
<dbReference type="GO" id="GO:0015562">
    <property type="term" value="F:efflux transmembrane transporter activity"/>
    <property type="evidence" value="ECO:0007669"/>
    <property type="project" value="InterPro"/>
</dbReference>
<feature type="coiled-coil region" evidence="8">
    <location>
        <begin position="342"/>
        <end position="407"/>
    </location>
</feature>
<evidence type="ECO:0000256" key="2">
    <source>
        <dbReference type="ARBA" id="ARBA00007613"/>
    </source>
</evidence>
<keyword evidence="3" id="KW-0813">Transport</keyword>
<evidence type="ECO:0000256" key="7">
    <source>
        <dbReference type="ARBA" id="ARBA00023237"/>
    </source>
</evidence>
<gene>
    <name evidence="10" type="ORF">FBQ74_03895</name>
</gene>
<proteinExistence type="inferred from homology"/>
<name>A0A5B7YBT3_9ALTE</name>
<dbReference type="KEGG" id="salk:FBQ74_03895"/>
<protein>
    <submittedName>
        <fullName evidence="10">TolC family protein</fullName>
    </submittedName>
</protein>
<accession>A0A5B7YBT3</accession>
<evidence type="ECO:0000256" key="6">
    <source>
        <dbReference type="ARBA" id="ARBA00023136"/>
    </source>
</evidence>
<keyword evidence="7" id="KW-0998">Cell outer membrane</keyword>
<reference evidence="10 11" key="1">
    <citation type="submission" date="2019-04" db="EMBL/GenBank/DDBJ databases">
        <title>Salinimonas iocasae sp. nov., a halophilic bacterium isolated from the outer tube casing of tubeworms in Okinawa Trough.</title>
        <authorList>
            <person name="Zhang H."/>
            <person name="Wang H."/>
            <person name="Li C."/>
        </authorList>
    </citation>
    <scope>NUCLEOTIDE SEQUENCE [LARGE SCALE GENOMIC DNA]</scope>
    <source>
        <strain evidence="10 11">KX18D6</strain>
    </source>
</reference>
<evidence type="ECO:0000256" key="1">
    <source>
        <dbReference type="ARBA" id="ARBA00004442"/>
    </source>
</evidence>
<dbReference type="SUPFAM" id="SSF56954">
    <property type="entry name" value="Outer membrane efflux proteins (OEP)"/>
    <property type="match status" value="1"/>
</dbReference>
<keyword evidence="5" id="KW-0812">Transmembrane</keyword>
<evidence type="ECO:0000256" key="4">
    <source>
        <dbReference type="ARBA" id="ARBA00022452"/>
    </source>
</evidence>
<dbReference type="PANTHER" id="PTHR30026:SF20">
    <property type="entry name" value="OUTER MEMBRANE PROTEIN TOLC"/>
    <property type="match status" value="1"/>
</dbReference>
<organism evidence="10 11">
    <name type="scientific">Salinimonas iocasae</name>
    <dbReference type="NCBI Taxonomy" id="2572577"/>
    <lineage>
        <taxon>Bacteria</taxon>
        <taxon>Pseudomonadati</taxon>
        <taxon>Pseudomonadota</taxon>
        <taxon>Gammaproteobacteria</taxon>
        <taxon>Alteromonadales</taxon>
        <taxon>Alteromonadaceae</taxon>
        <taxon>Alteromonas/Salinimonas group</taxon>
        <taxon>Salinimonas</taxon>
    </lineage>
</organism>
<dbReference type="Proteomes" id="UP000304912">
    <property type="component" value="Chromosome"/>
</dbReference>
<dbReference type="GO" id="GO:0015288">
    <property type="term" value="F:porin activity"/>
    <property type="evidence" value="ECO:0007669"/>
    <property type="project" value="TreeGrafter"/>
</dbReference>
<evidence type="ECO:0000256" key="8">
    <source>
        <dbReference type="SAM" id="Coils"/>
    </source>
</evidence>
<keyword evidence="9" id="KW-0732">Signal</keyword>
<evidence type="ECO:0000256" key="5">
    <source>
        <dbReference type="ARBA" id="ARBA00022692"/>
    </source>
</evidence>
<dbReference type="RefSeq" id="WP_139755415.1">
    <property type="nucleotide sequence ID" value="NZ_CP039852.1"/>
</dbReference>
<dbReference type="Pfam" id="PF02321">
    <property type="entry name" value="OEP"/>
    <property type="match status" value="1"/>
</dbReference>
<comment type="similarity">
    <text evidence="2">Belongs to the outer membrane factor (OMF) (TC 1.B.17) family.</text>
</comment>
<sequence length="463" mass="52178">MRNLLILFTLSFICGATQASSITLTQLLEQVMVSHPYLQVLEQQGRQQRFALDNADAAFDPYIGQSADSRLSGYYSGDVATSEFAQPLRDMNGEIYTRYRIADGDFPVYDGQYDTLSAGEASIGVKLSLLKGRETDERRTAVRNARLDIERWETDYLLGVNKLLFSASMTFLNWYESHLKIERLTELRRTLEKQEAALAKKVEQGDEARVTLEAFEANLLEIDLLRAAEEQKLQSSATKLYYYVPAKWVSRLEPELATEGWPFQVNPTLLSDLKNKLSGHPLTDDLSLALEQQRNKQRLAANNLLPKLDVKAELARDMGTGPKSLTQTDTKIGLSFSYPLGNRQAKAKAASAQAKYKELEFKLQDTERKLNQQFETAVAQWQQSTRLSDLNAKAATLADRLQAVEKTRFDAGDTDIFVLNARQIAFIKAQLKLIAARIDERRAQLSLYYAVGGLPATLTRQSR</sequence>
<keyword evidence="11" id="KW-1185">Reference proteome</keyword>
<dbReference type="GO" id="GO:1990281">
    <property type="term" value="C:efflux pump complex"/>
    <property type="evidence" value="ECO:0007669"/>
    <property type="project" value="TreeGrafter"/>
</dbReference>
<feature type="signal peptide" evidence="9">
    <location>
        <begin position="1"/>
        <end position="19"/>
    </location>
</feature>
<keyword evidence="8" id="KW-0175">Coiled coil</keyword>
<evidence type="ECO:0000256" key="9">
    <source>
        <dbReference type="SAM" id="SignalP"/>
    </source>
</evidence>
<dbReference type="InterPro" id="IPR051906">
    <property type="entry name" value="TolC-like"/>
</dbReference>
<dbReference type="EMBL" id="CP039852">
    <property type="protein sequence ID" value="QCZ92666.1"/>
    <property type="molecule type" value="Genomic_DNA"/>
</dbReference>
<dbReference type="PANTHER" id="PTHR30026">
    <property type="entry name" value="OUTER MEMBRANE PROTEIN TOLC"/>
    <property type="match status" value="1"/>
</dbReference>
<dbReference type="AlphaFoldDB" id="A0A5B7YBT3"/>
<dbReference type="InterPro" id="IPR003423">
    <property type="entry name" value="OMP_efflux"/>
</dbReference>
<feature type="chain" id="PRO_5022898983" evidence="9">
    <location>
        <begin position="20"/>
        <end position="463"/>
    </location>
</feature>
<dbReference type="Gene3D" id="1.20.1600.10">
    <property type="entry name" value="Outer membrane efflux proteins (OEP)"/>
    <property type="match status" value="1"/>
</dbReference>
<evidence type="ECO:0000313" key="11">
    <source>
        <dbReference type="Proteomes" id="UP000304912"/>
    </source>
</evidence>
<evidence type="ECO:0000313" key="10">
    <source>
        <dbReference type="EMBL" id="QCZ92666.1"/>
    </source>
</evidence>
<evidence type="ECO:0000256" key="3">
    <source>
        <dbReference type="ARBA" id="ARBA00022448"/>
    </source>
</evidence>
<comment type="subcellular location">
    <subcellularLocation>
        <location evidence="1">Cell outer membrane</location>
    </subcellularLocation>
</comment>
<dbReference type="OrthoDB" id="581172at2"/>